<keyword evidence="3" id="KW-0547">Nucleotide-binding</keyword>
<evidence type="ECO:0000259" key="5">
    <source>
        <dbReference type="Pfam" id="PF00005"/>
    </source>
</evidence>
<dbReference type="PANTHER" id="PTHR43790">
    <property type="entry name" value="CARBOHYDRATE TRANSPORT ATP-BINDING PROTEIN MG119-RELATED"/>
    <property type="match status" value="1"/>
</dbReference>
<keyword evidence="2" id="KW-0677">Repeat</keyword>
<feature type="non-terminal residue" evidence="6">
    <location>
        <position position="44"/>
    </location>
</feature>
<dbReference type="InterPro" id="IPR027417">
    <property type="entry name" value="P-loop_NTPase"/>
</dbReference>
<dbReference type="GO" id="GO:0016887">
    <property type="term" value="F:ATP hydrolysis activity"/>
    <property type="evidence" value="ECO:0007669"/>
    <property type="project" value="InterPro"/>
</dbReference>
<proteinExistence type="predicted"/>
<comment type="caution">
    <text evidence="6">The sequence shown here is derived from an EMBL/GenBank/DDBJ whole genome shotgun (WGS) entry which is preliminary data.</text>
</comment>
<dbReference type="SUPFAM" id="SSF52540">
    <property type="entry name" value="P-loop containing nucleoside triphosphate hydrolases"/>
    <property type="match status" value="1"/>
</dbReference>
<evidence type="ECO:0000256" key="4">
    <source>
        <dbReference type="ARBA" id="ARBA00022840"/>
    </source>
</evidence>
<dbReference type="EMBL" id="BARW01019809">
    <property type="protein sequence ID" value="GAI99667.1"/>
    <property type="molecule type" value="Genomic_DNA"/>
</dbReference>
<dbReference type="InterPro" id="IPR003439">
    <property type="entry name" value="ABC_transporter-like_ATP-bd"/>
</dbReference>
<dbReference type="GO" id="GO:0005524">
    <property type="term" value="F:ATP binding"/>
    <property type="evidence" value="ECO:0007669"/>
    <property type="project" value="UniProtKB-KW"/>
</dbReference>
<evidence type="ECO:0000256" key="2">
    <source>
        <dbReference type="ARBA" id="ARBA00022737"/>
    </source>
</evidence>
<dbReference type="Pfam" id="PF00005">
    <property type="entry name" value="ABC_tran"/>
    <property type="match status" value="1"/>
</dbReference>
<keyword evidence="4" id="KW-0067">ATP-binding</keyword>
<dbReference type="AlphaFoldDB" id="X1T2X0"/>
<evidence type="ECO:0000256" key="3">
    <source>
        <dbReference type="ARBA" id="ARBA00022741"/>
    </source>
</evidence>
<accession>X1T2X0</accession>
<dbReference type="PANTHER" id="PTHR43790:SF9">
    <property type="entry name" value="GALACTOFURANOSE TRANSPORTER ATP-BINDING PROTEIN YTFR"/>
    <property type="match status" value="1"/>
</dbReference>
<evidence type="ECO:0000256" key="1">
    <source>
        <dbReference type="ARBA" id="ARBA00022448"/>
    </source>
</evidence>
<evidence type="ECO:0000313" key="6">
    <source>
        <dbReference type="EMBL" id="GAI99667.1"/>
    </source>
</evidence>
<feature type="domain" description="ABC transporter" evidence="5">
    <location>
        <begin position="21"/>
        <end position="44"/>
    </location>
</feature>
<name>X1T2X0_9ZZZZ</name>
<protein>
    <recommendedName>
        <fullName evidence="5">ABC transporter domain-containing protein</fullName>
    </recommendedName>
</protein>
<keyword evidence="1" id="KW-0813">Transport</keyword>
<organism evidence="6">
    <name type="scientific">marine sediment metagenome</name>
    <dbReference type="NCBI Taxonomy" id="412755"/>
    <lineage>
        <taxon>unclassified sequences</taxon>
        <taxon>metagenomes</taxon>
        <taxon>ecological metagenomes</taxon>
    </lineage>
</organism>
<dbReference type="Gene3D" id="3.40.50.300">
    <property type="entry name" value="P-loop containing nucleotide triphosphate hydrolases"/>
    <property type="match status" value="1"/>
</dbReference>
<dbReference type="InterPro" id="IPR050107">
    <property type="entry name" value="ABC_carbohydrate_import_ATPase"/>
</dbReference>
<reference evidence="6" key="1">
    <citation type="journal article" date="2014" name="Front. Microbiol.">
        <title>High frequency of phylogenetically diverse reductive dehalogenase-homologous genes in deep subseafloor sedimentary metagenomes.</title>
        <authorList>
            <person name="Kawai M."/>
            <person name="Futagami T."/>
            <person name="Toyoda A."/>
            <person name="Takaki Y."/>
            <person name="Nishi S."/>
            <person name="Hori S."/>
            <person name="Arai W."/>
            <person name="Tsubouchi T."/>
            <person name="Morono Y."/>
            <person name="Uchiyama I."/>
            <person name="Ito T."/>
            <person name="Fujiyama A."/>
            <person name="Inagaki F."/>
            <person name="Takami H."/>
        </authorList>
    </citation>
    <scope>NUCLEOTIDE SEQUENCE</scope>
    <source>
        <strain evidence="6">Expedition CK06-06</strain>
    </source>
</reference>
<sequence>MEPLLEVKNITKRFGGLTAVDNLDMQIYPGEVVGILGDNGAGKS</sequence>
<gene>
    <name evidence="6" type="ORF">S12H4_33593</name>
</gene>